<accession>A0AAV6XYX8</accession>
<keyword evidence="1" id="KW-0472">Membrane</keyword>
<feature type="transmembrane region" description="Helical" evidence="1">
    <location>
        <begin position="6"/>
        <end position="26"/>
    </location>
</feature>
<comment type="caution">
    <text evidence="2">The sequence shown here is derived from an EMBL/GenBank/DDBJ whole genome shotgun (WGS) entry which is preliminary data.</text>
</comment>
<dbReference type="InterPro" id="IPR010775">
    <property type="entry name" value="DUF1365"/>
</dbReference>
<evidence type="ECO:0000313" key="3">
    <source>
        <dbReference type="Proteomes" id="UP000826271"/>
    </source>
</evidence>
<sequence length="167" mass="19457">MTPFYLTCYILYTTLTSLFLSLLLALRHLLRRIFTTRASSRTENVVALYEGTVLHFRRLPVHHAFKFAARYALIDLDRPPSTPPHYLSADEARRGVETNGPVLQLWWKNVPFYEHPKYKNPNYRSEAALRDAKIQDCPAFGGIIKKERIDRCFIWKDAEWPFGLGAK</sequence>
<dbReference type="PANTHER" id="PTHR33973:SF4">
    <property type="entry name" value="OS07G0153300 PROTEIN"/>
    <property type="match status" value="1"/>
</dbReference>
<gene>
    <name evidence="2" type="ORF">BUALT_Bualt02G0043200</name>
</gene>
<dbReference type="Proteomes" id="UP000826271">
    <property type="component" value="Unassembled WGS sequence"/>
</dbReference>
<evidence type="ECO:0000256" key="1">
    <source>
        <dbReference type="SAM" id="Phobius"/>
    </source>
</evidence>
<keyword evidence="1" id="KW-1133">Transmembrane helix</keyword>
<reference evidence="2" key="1">
    <citation type="submission" date="2019-10" db="EMBL/GenBank/DDBJ databases">
        <authorList>
            <person name="Zhang R."/>
            <person name="Pan Y."/>
            <person name="Wang J."/>
            <person name="Ma R."/>
            <person name="Yu S."/>
        </authorList>
    </citation>
    <scope>NUCLEOTIDE SEQUENCE</scope>
    <source>
        <strain evidence="2">LA-IB0</strain>
        <tissue evidence="2">Leaf</tissue>
    </source>
</reference>
<dbReference type="PANTHER" id="PTHR33973">
    <property type="entry name" value="OS07G0153300 PROTEIN"/>
    <property type="match status" value="1"/>
</dbReference>
<evidence type="ECO:0000313" key="2">
    <source>
        <dbReference type="EMBL" id="KAG8387648.1"/>
    </source>
</evidence>
<organism evidence="2 3">
    <name type="scientific">Buddleja alternifolia</name>
    <dbReference type="NCBI Taxonomy" id="168488"/>
    <lineage>
        <taxon>Eukaryota</taxon>
        <taxon>Viridiplantae</taxon>
        <taxon>Streptophyta</taxon>
        <taxon>Embryophyta</taxon>
        <taxon>Tracheophyta</taxon>
        <taxon>Spermatophyta</taxon>
        <taxon>Magnoliopsida</taxon>
        <taxon>eudicotyledons</taxon>
        <taxon>Gunneridae</taxon>
        <taxon>Pentapetalae</taxon>
        <taxon>asterids</taxon>
        <taxon>lamiids</taxon>
        <taxon>Lamiales</taxon>
        <taxon>Scrophulariaceae</taxon>
        <taxon>Buddlejeae</taxon>
        <taxon>Buddleja</taxon>
    </lineage>
</organism>
<keyword evidence="3" id="KW-1185">Reference proteome</keyword>
<name>A0AAV6XYX8_9LAMI</name>
<dbReference type="EMBL" id="WHWC01000002">
    <property type="protein sequence ID" value="KAG8387648.1"/>
    <property type="molecule type" value="Genomic_DNA"/>
</dbReference>
<keyword evidence="1" id="KW-0812">Transmembrane</keyword>
<proteinExistence type="predicted"/>
<protein>
    <submittedName>
        <fullName evidence="2">Uncharacterized protein</fullName>
    </submittedName>
</protein>
<dbReference type="AlphaFoldDB" id="A0AAV6XYX8"/>